<dbReference type="Gene3D" id="3.30.160.810">
    <property type="match status" value="1"/>
</dbReference>
<gene>
    <name evidence="8" type="ORF">A2128_03110</name>
</gene>
<dbReference type="Pfam" id="PF00297">
    <property type="entry name" value="Ribosomal_L3"/>
    <property type="match status" value="1"/>
</dbReference>
<evidence type="ECO:0000256" key="2">
    <source>
        <dbReference type="ARBA" id="ARBA00022730"/>
    </source>
</evidence>
<dbReference type="NCBIfam" id="TIGR03625">
    <property type="entry name" value="L3_bact"/>
    <property type="match status" value="1"/>
</dbReference>
<dbReference type="InterPro" id="IPR009000">
    <property type="entry name" value="Transl_B-barrel_sf"/>
</dbReference>
<sequence length="180" mass="19201">MSKVLLGKKGTMSQIWKGEKVIPVTLIQALPNTVSLVRTSDKDGYEAVQLALGKKRREFRVSAPALKAGDTVNVSAFAEGDRVSVSGLTKGRGFQGGVKRHGFHGGPKTHGQKNRHRAPGSIGSTAPQRVVPGRRMAGHMGVERVTIKNLEVASVDVEKNILMLKGAVPGHRGALLEIRG</sequence>
<dbReference type="GO" id="GO:0006412">
    <property type="term" value="P:translation"/>
    <property type="evidence" value="ECO:0007669"/>
    <property type="project" value="UniProtKB-UniRule"/>
</dbReference>
<dbReference type="FunFam" id="2.40.30.10:FF:000004">
    <property type="entry name" value="50S ribosomal protein L3"/>
    <property type="match status" value="1"/>
</dbReference>
<accession>A0A1G2C951</accession>
<dbReference type="GO" id="GO:0003735">
    <property type="term" value="F:structural constituent of ribosome"/>
    <property type="evidence" value="ECO:0007669"/>
    <property type="project" value="UniProtKB-UniRule"/>
</dbReference>
<dbReference type="Proteomes" id="UP000176349">
    <property type="component" value="Unassembled WGS sequence"/>
</dbReference>
<dbReference type="Gene3D" id="2.40.30.10">
    <property type="entry name" value="Translation factors"/>
    <property type="match status" value="1"/>
</dbReference>
<comment type="similarity">
    <text evidence="1">Belongs to the universal ribosomal protein uL3 family.</text>
</comment>
<dbReference type="InterPro" id="IPR019927">
    <property type="entry name" value="Ribosomal_uL3_bac/org-type"/>
</dbReference>
<evidence type="ECO:0000256" key="5">
    <source>
        <dbReference type="ARBA" id="ARBA00023274"/>
    </source>
</evidence>
<evidence type="ECO:0000313" key="8">
    <source>
        <dbReference type="EMBL" id="OGY97299.1"/>
    </source>
</evidence>
<keyword evidence="2" id="KW-0699">rRNA-binding</keyword>
<proteinExistence type="inferred from homology"/>
<feature type="region of interest" description="Disordered" evidence="7">
    <location>
        <begin position="94"/>
        <end position="130"/>
    </location>
</feature>
<evidence type="ECO:0000256" key="3">
    <source>
        <dbReference type="ARBA" id="ARBA00022884"/>
    </source>
</evidence>
<keyword evidence="5" id="KW-0687">Ribonucleoprotein</keyword>
<name>A0A1G2C951_9BACT</name>
<dbReference type="PANTHER" id="PTHR11229">
    <property type="entry name" value="50S RIBOSOMAL PROTEIN L3"/>
    <property type="match status" value="1"/>
</dbReference>
<evidence type="ECO:0000256" key="4">
    <source>
        <dbReference type="ARBA" id="ARBA00022980"/>
    </source>
</evidence>
<dbReference type="InterPro" id="IPR000597">
    <property type="entry name" value="Ribosomal_uL3"/>
</dbReference>
<dbReference type="SUPFAM" id="SSF50447">
    <property type="entry name" value="Translation proteins"/>
    <property type="match status" value="1"/>
</dbReference>
<dbReference type="PANTHER" id="PTHR11229:SF16">
    <property type="entry name" value="LARGE RIBOSOMAL SUBUNIT PROTEIN UL3C"/>
    <property type="match status" value="1"/>
</dbReference>
<dbReference type="EMBL" id="MHKV01000016">
    <property type="protein sequence ID" value="OGY97299.1"/>
    <property type="molecule type" value="Genomic_DNA"/>
</dbReference>
<evidence type="ECO:0000256" key="7">
    <source>
        <dbReference type="SAM" id="MobiDB-lite"/>
    </source>
</evidence>
<keyword evidence="3" id="KW-0694">RNA-binding</keyword>
<keyword evidence="4 8" id="KW-0689">Ribosomal protein</keyword>
<evidence type="ECO:0000256" key="6">
    <source>
        <dbReference type="NCBIfam" id="TIGR03625"/>
    </source>
</evidence>
<comment type="caution">
    <text evidence="8">The sequence shown here is derived from an EMBL/GenBank/DDBJ whole genome shotgun (WGS) entry which is preliminary data.</text>
</comment>
<dbReference type="AlphaFoldDB" id="A0A1G2C951"/>
<dbReference type="GO" id="GO:0019843">
    <property type="term" value="F:rRNA binding"/>
    <property type="evidence" value="ECO:0007669"/>
    <property type="project" value="UniProtKB-KW"/>
</dbReference>
<reference evidence="8 9" key="1">
    <citation type="journal article" date="2016" name="Nat. Commun.">
        <title>Thousands of microbial genomes shed light on interconnected biogeochemical processes in an aquifer system.</title>
        <authorList>
            <person name="Anantharaman K."/>
            <person name="Brown C.T."/>
            <person name="Hug L.A."/>
            <person name="Sharon I."/>
            <person name="Castelle C.J."/>
            <person name="Probst A.J."/>
            <person name="Thomas B.C."/>
            <person name="Singh A."/>
            <person name="Wilkins M.J."/>
            <person name="Karaoz U."/>
            <person name="Brodie E.L."/>
            <person name="Williams K.H."/>
            <person name="Hubbard S.S."/>
            <person name="Banfield J.F."/>
        </authorList>
    </citation>
    <scope>NUCLEOTIDE SEQUENCE [LARGE SCALE GENOMIC DNA]</scope>
</reference>
<evidence type="ECO:0000313" key="9">
    <source>
        <dbReference type="Proteomes" id="UP000176349"/>
    </source>
</evidence>
<protein>
    <recommendedName>
        <fullName evidence="6">50S ribosomal protein L3</fullName>
    </recommendedName>
</protein>
<organism evidence="8 9">
    <name type="scientific">Candidatus Liptonbacteria bacterium GWC1_60_9</name>
    <dbReference type="NCBI Taxonomy" id="1798645"/>
    <lineage>
        <taxon>Bacteria</taxon>
        <taxon>Candidatus Liptoniibacteriota</taxon>
    </lineage>
</organism>
<evidence type="ECO:0000256" key="1">
    <source>
        <dbReference type="ARBA" id="ARBA00006540"/>
    </source>
</evidence>
<dbReference type="GO" id="GO:0022625">
    <property type="term" value="C:cytosolic large ribosomal subunit"/>
    <property type="evidence" value="ECO:0007669"/>
    <property type="project" value="TreeGrafter"/>
</dbReference>